<reference evidence="1" key="1">
    <citation type="submission" date="2021-06" db="EMBL/GenBank/DDBJ databases">
        <authorList>
            <person name="Kallberg Y."/>
            <person name="Tangrot J."/>
            <person name="Rosling A."/>
        </authorList>
    </citation>
    <scope>NUCLEOTIDE SEQUENCE</scope>
    <source>
        <strain evidence="1">87-6 pot B 2015</strain>
    </source>
</reference>
<evidence type="ECO:0000313" key="1">
    <source>
        <dbReference type="EMBL" id="CAG8530087.1"/>
    </source>
</evidence>
<dbReference type="AlphaFoldDB" id="A0A9N9AHU7"/>
<organism evidence="1 2">
    <name type="scientific">Funneliformis mosseae</name>
    <name type="common">Endomycorrhizal fungus</name>
    <name type="synonym">Glomus mosseae</name>
    <dbReference type="NCBI Taxonomy" id="27381"/>
    <lineage>
        <taxon>Eukaryota</taxon>
        <taxon>Fungi</taxon>
        <taxon>Fungi incertae sedis</taxon>
        <taxon>Mucoromycota</taxon>
        <taxon>Glomeromycotina</taxon>
        <taxon>Glomeromycetes</taxon>
        <taxon>Glomerales</taxon>
        <taxon>Glomeraceae</taxon>
        <taxon>Funneliformis</taxon>
    </lineage>
</organism>
<dbReference type="EMBL" id="CAJVPP010001037">
    <property type="protein sequence ID" value="CAG8530087.1"/>
    <property type="molecule type" value="Genomic_DNA"/>
</dbReference>
<sequence>DDNSQKLSMYDYEKYEKSYTKLDDFNKWILTTETVVKDAL</sequence>
<evidence type="ECO:0000313" key="2">
    <source>
        <dbReference type="Proteomes" id="UP000789375"/>
    </source>
</evidence>
<protein>
    <submittedName>
        <fullName evidence="1">11475_t:CDS:1</fullName>
    </submittedName>
</protein>
<accession>A0A9N9AHU7</accession>
<keyword evidence="2" id="KW-1185">Reference proteome</keyword>
<gene>
    <name evidence="1" type="ORF">FMOSSE_LOCUS5464</name>
</gene>
<comment type="caution">
    <text evidence="1">The sequence shown here is derived from an EMBL/GenBank/DDBJ whole genome shotgun (WGS) entry which is preliminary data.</text>
</comment>
<proteinExistence type="predicted"/>
<feature type="non-terminal residue" evidence="1">
    <location>
        <position position="1"/>
    </location>
</feature>
<name>A0A9N9AHU7_FUNMO</name>
<dbReference type="Proteomes" id="UP000789375">
    <property type="component" value="Unassembled WGS sequence"/>
</dbReference>